<comment type="caution">
    <text evidence="2">The sequence shown here is derived from an EMBL/GenBank/DDBJ whole genome shotgun (WGS) entry which is preliminary data.</text>
</comment>
<dbReference type="AlphaFoldDB" id="A0AAD4VW52"/>
<sequence length="106" mass="12088">MGVENFFNPHGDADFDPEPDPEPRSYFDDPEPDPESGSYFDDPNPNSEFVSNSDPDPNFDSDLDFNSGSNPDMDSYKTYILCIFHCTDYDFPTNDLDTLTRLSILR</sequence>
<evidence type="ECO:0000256" key="1">
    <source>
        <dbReference type="SAM" id="MobiDB-lite"/>
    </source>
</evidence>
<protein>
    <submittedName>
        <fullName evidence="2">Uncharacterized protein</fullName>
    </submittedName>
</protein>
<organism evidence="2 3">
    <name type="scientific">Prunus dulcis</name>
    <name type="common">Almond</name>
    <name type="synonym">Amygdalus dulcis</name>
    <dbReference type="NCBI Taxonomy" id="3755"/>
    <lineage>
        <taxon>Eukaryota</taxon>
        <taxon>Viridiplantae</taxon>
        <taxon>Streptophyta</taxon>
        <taxon>Embryophyta</taxon>
        <taxon>Tracheophyta</taxon>
        <taxon>Spermatophyta</taxon>
        <taxon>Magnoliopsida</taxon>
        <taxon>eudicotyledons</taxon>
        <taxon>Gunneridae</taxon>
        <taxon>Pentapetalae</taxon>
        <taxon>rosids</taxon>
        <taxon>fabids</taxon>
        <taxon>Rosales</taxon>
        <taxon>Rosaceae</taxon>
        <taxon>Amygdaloideae</taxon>
        <taxon>Amygdaleae</taxon>
        <taxon>Prunus</taxon>
    </lineage>
</organism>
<gene>
    <name evidence="2" type="ORF">L3X38_022514</name>
</gene>
<accession>A0AAD4VW52</accession>
<evidence type="ECO:0000313" key="2">
    <source>
        <dbReference type="EMBL" id="KAI5332385.1"/>
    </source>
</evidence>
<dbReference type="EMBL" id="JAJFAZ020000004">
    <property type="protein sequence ID" value="KAI5332385.1"/>
    <property type="molecule type" value="Genomic_DNA"/>
</dbReference>
<keyword evidence="3" id="KW-1185">Reference proteome</keyword>
<name>A0AAD4VW52_PRUDU</name>
<dbReference type="Proteomes" id="UP001054821">
    <property type="component" value="Chromosome 4"/>
</dbReference>
<evidence type="ECO:0000313" key="3">
    <source>
        <dbReference type="Proteomes" id="UP001054821"/>
    </source>
</evidence>
<reference evidence="2 3" key="1">
    <citation type="journal article" date="2022" name="G3 (Bethesda)">
        <title>Whole-genome sequence and methylome profiling of the almond [Prunus dulcis (Mill.) D.A. Webb] cultivar 'Nonpareil'.</title>
        <authorList>
            <person name="D'Amico-Willman K.M."/>
            <person name="Ouma W.Z."/>
            <person name="Meulia T."/>
            <person name="Sideli G.M."/>
            <person name="Gradziel T.M."/>
            <person name="Fresnedo-Ramirez J."/>
        </authorList>
    </citation>
    <scope>NUCLEOTIDE SEQUENCE [LARGE SCALE GENOMIC DNA]</scope>
    <source>
        <strain evidence="2">Clone GOH B32 T37-40</strain>
    </source>
</reference>
<feature type="region of interest" description="Disordered" evidence="1">
    <location>
        <begin position="1"/>
        <end position="68"/>
    </location>
</feature>
<proteinExistence type="predicted"/>